<feature type="transmembrane region" description="Helical" evidence="1">
    <location>
        <begin position="153"/>
        <end position="171"/>
    </location>
</feature>
<protein>
    <submittedName>
        <fullName evidence="2">Uncharacterized protein</fullName>
    </submittedName>
</protein>
<accession>A0A1B0ALP8</accession>
<keyword evidence="1" id="KW-0472">Membrane</keyword>
<dbReference type="STRING" id="67801.A0A1B0ALP8"/>
<keyword evidence="1" id="KW-0812">Transmembrane</keyword>
<proteinExistence type="predicted"/>
<organism evidence="2 3">
    <name type="scientific">Glossina palpalis gambiensis</name>
    <dbReference type="NCBI Taxonomy" id="67801"/>
    <lineage>
        <taxon>Eukaryota</taxon>
        <taxon>Metazoa</taxon>
        <taxon>Ecdysozoa</taxon>
        <taxon>Arthropoda</taxon>
        <taxon>Hexapoda</taxon>
        <taxon>Insecta</taxon>
        <taxon>Pterygota</taxon>
        <taxon>Neoptera</taxon>
        <taxon>Endopterygota</taxon>
        <taxon>Diptera</taxon>
        <taxon>Brachycera</taxon>
        <taxon>Muscomorpha</taxon>
        <taxon>Hippoboscoidea</taxon>
        <taxon>Glossinidae</taxon>
        <taxon>Glossina</taxon>
    </lineage>
</organism>
<evidence type="ECO:0000256" key="1">
    <source>
        <dbReference type="SAM" id="Phobius"/>
    </source>
</evidence>
<dbReference type="VEuPathDB" id="VectorBase:GPPI000979"/>
<reference evidence="3" key="1">
    <citation type="submission" date="2015-01" db="EMBL/GenBank/DDBJ databases">
        <authorList>
            <person name="Aksoy S."/>
            <person name="Warren W."/>
            <person name="Wilson R.K."/>
        </authorList>
    </citation>
    <scope>NUCLEOTIDE SEQUENCE [LARGE SCALE GENOMIC DNA]</scope>
    <source>
        <strain evidence="3">IAEA</strain>
    </source>
</reference>
<reference evidence="2" key="2">
    <citation type="submission" date="2020-05" db="UniProtKB">
        <authorList>
            <consortium name="EnsemblMetazoa"/>
        </authorList>
    </citation>
    <scope>IDENTIFICATION</scope>
    <source>
        <strain evidence="2">IAEA</strain>
    </source>
</reference>
<name>A0A1B0ALP8_9MUSC</name>
<keyword evidence="3" id="KW-1185">Reference proteome</keyword>
<evidence type="ECO:0000313" key="3">
    <source>
        <dbReference type="Proteomes" id="UP000092460"/>
    </source>
</evidence>
<keyword evidence="1" id="KW-1133">Transmembrane helix</keyword>
<dbReference type="EMBL" id="JXJN01000042">
    <property type="status" value="NOT_ANNOTATED_CDS"/>
    <property type="molecule type" value="Genomic_DNA"/>
</dbReference>
<dbReference type="AlphaFoldDB" id="A0A1B0ALP8"/>
<sequence>MCLYVAETKPTRIEIEINGSANISCQLNLATFGGKKNSTSLYFVEEDTGQAVPSDNIDILNDTTIVFMLRNAIEQDRNYICKSDTMGIGVTHVAVGTSPLDVTDFKCRGYDYTYLVCNFTIPRNVLLTQYNLSYTAQSPVSCIFIKLAANKFMYIYMYVRIAASNVLFILLL</sequence>
<dbReference type="Proteomes" id="UP000092460">
    <property type="component" value="Unassembled WGS sequence"/>
</dbReference>
<evidence type="ECO:0000313" key="2">
    <source>
        <dbReference type="EnsemblMetazoa" id="GPPI000979-PA"/>
    </source>
</evidence>
<dbReference type="EnsemblMetazoa" id="GPPI000979-RA">
    <property type="protein sequence ID" value="GPPI000979-PA"/>
    <property type="gene ID" value="GPPI000979"/>
</dbReference>